<feature type="domain" description="Peptidase M4 C-terminal" evidence="11">
    <location>
        <begin position="403"/>
        <end position="573"/>
    </location>
</feature>
<feature type="domain" description="Peptidase M4" evidence="10">
    <location>
        <begin position="256"/>
        <end position="399"/>
    </location>
</feature>
<dbReference type="InterPro" id="IPR050728">
    <property type="entry name" value="Zinc_Metalloprotease_M4"/>
</dbReference>
<dbReference type="InterPro" id="IPR001570">
    <property type="entry name" value="Peptidase_M4_C_domain"/>
</dbReference>
<evidence type="ECO:0000259" key="12">
    <source>
        <dbReference type="Pfam" id="PF07504"/>
    </source>
</evidence>
<keyword evidence="7 8" id="KW-0482">Metalloprotease</keyword>
<dbReference type="EC" id="3.4.24.-" evidence="8"/>
<keyword evidence="8" id="KW-0964">Secreted</keyword>
<evidence type="ECO:0000256" key="9">
    <source>
        <dbReference type="SAM" id="MobiDB-lite"/>
    </source>
</evidence>
<feature type="chain" id="PRO_5045005782" description="Neutral metalloproteinase" evidence="8">
    <location>
        <begin position="27"/>
        <end position="574"/>
    </location>
</feature>
<dbReference type="RefSeq" id="WP_275238285.1">
    <property type="nucleotide sequence ID" value="NZ_JARFJC010000025.1"/>
</dbReference>
<feature type="region of interest" description="Disordered" evidence="9">
    <location>
        <begin position="272"/>
        <end position="293"/>
    </location>
</feature>
<comment type="similarity">
    <text evidence="1 8">Belongs to the peptidase M4 family.</text>
</comment>
<evidence type="ECO:0000256" key="1">
    <source>
        <dbReference type="ARBA" id="ARBA00009388"/>
    </source>
</evidence>
<comment type="function">
    <text evidence="8">Extracellular zinc metalloprotease.</text>
</comment>
<dbReference type="PROSITE" id="PS51257">
    <property type="entry name" value="PROKAR_LIPOPROTEIN"/>
    <property type="match status" value="1"/>
</dbReference>
<feature type="signal peptide" evidence="8">
    <location>
        <begin position="1"/>
        <end position="26"/>
    </location>
</feature>
<evidence type="ECO:0000259" key="10">
    <source>
        <dbReference type="Pfam" id="PF01447"/>
    </source>
</evidence>
<evidence type="ECO:0000256" key="7">
    <source>
        <dbReference type="ARBA" id="ARBA00023049"/>
    </source>
</evidence>
<gene>
    <name evidence="13" type="ORF">P4R38_11960</name>
</gene>
<dbReference type="Proteomes" id="UP001528912">
    <property type="component" value="Unassembled WGS sequence"/>
</dbReference>
<dbReference type="InterPro" id="IPR023612">
    <property type="entry name" value="Peptidase_M4"/>
</dbReference>
<evidence type="ECO:0000256" key="3">
    <source>
        <dbReference type="ARBA" id="ARBA00022723"/>
    </source>
</evidence>
<dbReference type="InterPro" id="IPR027268">
    <property type="entry name" value="Peptidase_M4/M1_CTD_sf"/>
</dbReference>
<keyword evidence="2 8" id="KW-0645">Protease</keyword>
<evidence type="ECO:0000259" key="11">
    <source>
        <dbReference type="Pfam" id="PF02868"/>
    </source>
</evidence>
<dbReference type="InterPro" id="IPR011096">
    <property type="entry name" value="FTP_domain"/>
</dbReference>
<dbReference type="Gene3D" id="3.10.450.490">
    <property type="match status" value="1"/>
</dbReference>
<dbReference type="PRINTS" id="PR00730">
    <property type="entry name" value="THERMOLYSIN"/>
</dbReference>
<name>A0ABT6C7P8_9MICO</name>
<protein>
    <recommendedName>
        <fullName evidence="8">Neutral metalloproteinase</fullName>
        <ecNumber evidence="8">3.4.24.-</ecNumber>
    </recommendedName>
</protein>
<dbReference type="Pfam" id="PF07504">
    <property type="entry name" value="FTP"/>
    <property type="match status" value="1"/>
</dbReference>
<evidence type="ECO:0000256" key="8">
    <source>
        <dbReference type="RuleBase" id="RU366073"/>
    </source>
</evidence>
<dbReference type="EMBL" id="JAROAV010000031">
    <property type="protein sequence ID" value="MDF8264961.1"/>
    <property type="molecule type" value="Genomic_DNA"/>
</dbReference>
<evidence type="ECO:0000313" key="14">
    <source>
        <dbReference type="Proteomes" id="UP001528912"/>
    </source>
</evidence>
<dbReference type="InterPro" id="IPR013856">
    <property type="entry name" value="Peptidase_M4_domain"/>
</dbReference>
<reference evidence="13 14" key="1">
    <citation type="submission" date="2023-03" db="EMBL/GenBank/DDBJ databases">
        <title>YIM 133296 draft genome.</title>
        <authorList>
            <person name="Xiong L."/>
        </authorList>
    </citation>
    <scope>NUCLEOTIDE SEQUENCE [LARGE SCALE GENOMIC DNA]</scope>
    <source>
        <strain evidence="13 14">YIM 133296</strain>
    </source>
</reference>
<organism evidence="13 14">
    <name type="scientific">Luteipulveratus flavus</name>
    <dbReference type="NCBI Taxonomy" id="3031728"/>
    <lineage>
        <taxon>Bacteria</taxon>
        <taxon>Bacillati</taxon>
        <taxon>Actinomycetota</taxon>
        <taxon>Actinomycetes</taxon>
        <taxon>Micrococcales</taxon>
        <taxon>Dermacoccaceae</taxon>
        <taxon>Luteipulveratus</taxon>
    </lineage>
</organism>
<feature type="region of interest" description="Disordered" evidence="9">
    <location>
        <begin position="235"/>
        <end position="257"/>
    </location>
</feature>
<dbReference type="SUPFAM" id="SSF55486">
    <property type="entry name" value="Metalloproteases ('zincins'), catalytic domain"/>
    <property type="match status" value="1"/>
</dbReference>
<keyword evidence="6 8" id="KW-0862">Zinc</keyword>
<dbReference type="Pfam" id="PF02868">
    <property type="entry name" value="Peptidase_M4_C"/>
    <property type="match status" value="1"/>
</dbReference>
<feature type="domain" description="FTP" evidence="12">
    <location>
        <begin position="57"/>
        <end position="100"/>
    </location>
</feature>
<keyword evidence="4 8" id="KW-0732">Signal</keyword>
<comment type="caution">
    <text evidence="13">The sequence shown here is derived from an EMBL/GenBank/DDBJ whole genome shotgun (WGS) entry which is preliminary data.</text>
</comment>
<dbReference type="Pfam" id="PF01447">
    <property type="entry name" value="Peptidase_M4"/>
    <property type="match status" value="1"/>
</dbReference>
<dbReference type="PANTHER" id="PTHR33794:SF1">
    <property type="entry name" value="BACILLOLYSIN"/>
    <property type="match status" value="1"/>
</dbReference>
<keyword evidence="3" id="KW-0479">Metal-binding</keyword>
<comment type="cofactor">
    <cofactor evidence="8">
        <name>Zn(2+)</name>
        <dbReference type="ChEBI" id="CHEBI:29105"/>
    </cofactor>
</comment>
<keyword evidence="14" id="KW-1185">Reference proteome</keyword>
<evidence type="ECO:0000313" key="13">
    <source>
        <dbReference type="EMBL" id="MDF8264961.1"/>
    </source>
</evidence>
<dbReference type="Gene3D" id="3.10.170.10">
    <property type="match status" value="1"/>
</dbReference>
<evidence type="ECO:0000256" key="6">
    <source>
        <dbReference type="ARBA" id="ARBA00022833"/>
    </source>
</evidence>
<dbReference type="Gene3D" id="1.10.390.10">
    <property type="entry name" value="Neutral Protease Domain 2"/>
    <property type="match status" value="1"/>
</dbReference>
<evidence type="ECO:0000256" key="5">
    <source>
        <dbReference type="ARBA" id="ARBA00022801"/>
    </source>
</evidence>
<evidence type="ECO:0000256" key="2">
    <source>
        <dbReference type="ARBA" id="ARBA00022670"/>
    </source>
</evidence>
<dbReference type="CDD" id="cd09597">
    <property type="entry name" value="M4_TLP"/>
    <property type="match status" value="1"/>
</dbReference>
<sequence>MRKKHIALTGTALLACGSLAGAPAFANGGDDAAPSNQAAVASYLKSDAAAVKGAAGDSYVLVGTSTAKDGSSHARYHRTYRGLPVVGGDFVVHSKGGKVTGQSVAQQAPISVSTTAKVAKGTARTNAAAGARSFNVDGATDPMLVVDARGAKPVLAWMTVVTGVQSDGLTPSRKAVLVDAQSGKTIRSSETVKTLMSGATSKAAMARKGVHHAATLTTKAPANLRTVAWDAVDPSGTTRATTRDASRPKATAGAEGTGKSLFLGDVKISTTQDGSSYTLTDPDRGGNSACDMNNSESGSCDPFTDADNAWGSGSNDDRATAAVDVYYGAATTWDYYKDAYGRNGIFDDGKGVPSRVHYGSSYVNAFWDGQQMTYGDGEGDNAPLVAIDVAGHEMSHGVAEALANLGYEGDVGGINEANSDVNGTMVEFKANSAVDKPDFLIGEEIDINGDGSPLRYMDKPSKDGASHDCWSSSTANDDPHYTSGVGNHAFFLLANGSGQSEWGTSETCDSSSVTGIGADKAAKIWYTAIKDYGTSDMTYADLHAGMVKAADAEFGAGSTESKAVDAAWKAVSVG</sequence>
<comment type="subcellular location">
    <subcellularLocation>
        <location evidence="8">Secreted</location>
    </subcellularLocation>
</comment>
<proteinExistence type="inferred from homology"/>
<keyword evidence="5 8" id="KW-0378">Hydrolase</keyword>
<dbReference type="PANTHER" id="PTHR33794">
    <property type="entry name" value="BACILLOLYSIN"/>
    <property type="match status" value="1"/>
</dbReference>
<accession>A0ABT6C7P8</accession>
<evidence type="ECO:0000256" key="4">
    <source>
        <dbReference type="ARBA" id="ARBA00022729"/>
    </source>
</evidence>